<comment type="caution">
    <text evidence="1">The sequence shown here is derived from an EMBL/GenBank/DDBJ whole genome shotgun (WGS) entry which is preliminary data.</text>
</comment>
<proteinExistence type="predicted"/>
<accession>A0A5D3C4E7</accession>
<evidence type="ECO:0000313" key="1">
    <source>
        <dbReference type="EMBL" id="TYK05236.1"/>
    </source>
</evidence>
<dbReference type="EMBL" id="SSTD01013924">
    <property type="protein sequence ID" value="TYK05236.1"/>
    <property type="molecule type" value="Genomic_DNA"/>
</dbReference>
<protein>
    <submittedName>
        <fullName evidence="1">Uncharacterized protein</fullName>
    </submittedName>
</protein>
<evidence type="ECO:0000313" key="2">
    <source>
        <dbReference type="Proteomes" id="UP000321947"/>
    </source>
</evidence>
<dbReference type="AlphaFoldDB" id="A0A5D3C4E7"/>
<name>A0A5D3C4E7_CUCMM</name>
<sequence>MDAIVEDEVHELMIFLNSPGASFQSDLVTAWLSYHISILMGNNCNSLHEFNPMEVMLKKEVRNFGKDGASSLKHIEKEKDVV</sequence>
<organism evidence="1 2">
    <name type="scientific">Cucumis melo var. makuwa</name>
    <name type="common">Oriental melon</name>
    <dbReference type="NCBI Taxonomy" id="1194695"/>
    <lineage>
        <taxon>Eukaryota</taxon>
        <taxon>Viridiplantae</taxon>
        <taxon>Streptophyta</taxon>
        <taxon>Embryophyta</taxon>
        <taxon>Tracheophyta</taxon>
        <taxon>Spermatophyta</taxon>
        <taxon>Magnoliopsida</taxon>
        <taxon>eudicotyledons</taxon>
        <taxon>Gunneridae</taxon>
        <taxon>Pentapetalae</taxon>
        <taxon>rosids</taxon>
        <taxon>fabids</taxon>
        <taxon>Cucurbitales</taxon>
        <taxon>Cucurbitaceae</taxon>
        <taxon>Benincaseae</taxon>
        <taxon>Cucumis</taxon>
    </lineage>
</organism>
<gene>
    <name evidence="1" type="ORF">E5676_scaffold108G00450</name>
</gene>
<dbReference type="Proteomes" id="UP000321947">
    <property type="component" value="Unassembled WGS sequence"/>
</dbReference>
<reference evidence="1 2" key="1">
    <citation type="submission" date="2019-08" db="EMBL/GenBank/DDBJ databases">
        <title>Draft genome sequences of two oriental melons (Cucumis melo L. var makuwa).</title>
        <authorList>
            <person name="Kwon S.-Y."/>
        </authorList>
    </citation>
    <scope>NUCLEOTIDE SEQUENCE [LARGE SCALE GENOMIC DNA]</scope>
    <source>
        <strain evidence="2">cv. Chang Bougi</strain>
        <tissue evidence="1">Leaf</tissue>
    </source>
</reference>